<organism evidence="1 2">
    <name type="scientific">Ensete ventricosum</name>
    <name type="common">Abyssinian banana</name>
    <name type="synonym">Musa ensete</name>
    <dbReference type="NCBI Taxonomy" id="4639"/>
    <lineage>
        <taxon>Eukaryota</taxon>
        <taxon>Viridiplantae</taxon>
        <taxon>Streptophyta</taxon>
        <taxon>Embryophyta</taxon>
        <taxon>Tracheophyta</taxon>
        <taxon>Spermatophyta</taxon>
        <taxon>Magnoliopsida</taxon>
        <taxon>Liliopsida</taxon>
        <taxon>Zingiberales</taxon>
        <taxon>Musaceae</taxon>
        <taxon>Ensete</taxon>
    </lineage>
</organism>
<dbReference type="EMBL" id="AMZH03019218">
    <property type="protein sequence ID" value="RRT40648.1"/>
    <property type="molecule type" value="Genomic_DNA"/>
</dbReference>
<sequence length="75" mass="8205">MNLACNLSRSHTQSVVSEAKSCFGFIVSSLIGWGVDVRRRLGRAATAETIVRARGSARNSDVRRELHATFSRPST</sequence>
<evidence type="ECO:0000313" key="1">
    <source>
        <dbReference type="EMBL" id="RRT40648.1"/>
    </source>
</evidence>
<evidence type="ECO:0000313" key="2">
    <source>
        <dbReference type="Proteomes" id="UP000287651"/>
    </source>
</evidence>
<accession>A0A426XMB4</accession>
<dbReference type="Proteomes" id="UP000287651">
    <property type="component" value="Unassembled WGS sequence"/>
</dbReference>
<proteinExistence type="predicted"/>
<protein>
    <submittedName>
        <fullName evidence="1">Uncharacterized protein</fullName>
    </submittedName>
</protein>
<gene>
    <name evidence="1" type="ORF">B296_00055206</name>
</gene>
<comment type="caution">
    <text evidence="1">The sequence shown here is derived from an EMBL/GenBank/DDBJ whole genome shotgun (WGS) entry which is preliminary data.</text>
</comment>
<name>A0A426XMB4_ENSVE</name>
<dbReference type="AlphaFoldDB" id="A0A426XMB4"/>
<reference evidence="1 2" key="1">
    <citation type="journal article" date="2014" name="Agronomy (Basel)">
        <title>A Draft Genome Sequence for Ensete ventricosum, the Drought-Tolerant Tree Against Hunger.</title>
        <authorList>
            <person name="Harrison J."/>
            <person name="Moore K.A."/>
            <person name="Paszkiewicz K."/>
            <person name="Jones T."/>
            <person name="Grant M."/>
            <person name="Ambacheew D."/>
            <person name="Muzemil S."/>
            <person name="Studholme D.J."/>
        </authorList>
    </citation>
    <scope>NUCLEOTIDE SEQUENCE [LARGE SCALE GENOMIC DNA]</scope>
</reference>